<dbReference type="Proteomes" id="UP000002009">
    <property type="component" value="Chromosome 3"/>
</dbReference>
<dbReference type="GeneID" id="8241945"/>
<reference evidence="1 2" key="1">
    <citation type="journal article" date="2009" name="Science">
        <title>Green evolution and dynamic adaptations revealed by genomes of the marine picoeukaryotes Micromonas.</title>
        <authorList>
            <person name="Worden A.Z."/>
            <person name="Lee J.H."/>
            <person name="Mock T."/>
            <person name="Rouze P."/>
            <person name="Simmons M.P."/>
            <person name="Aerts A.L."/>
            <person name="Allen A.E."/>
            <person name="Cuvelier M.L."/>
            <person name="Derelle E."/>
            <person name="Everett M.V."/>
            <person name="Foulon E."/>
            <person name="Grimwood J."/>
            <person name="Gundlach H."/>
            <person name="Henrissat B."/>
            <person name="Napoli C."/>
            <person name="McDonald S.M."/>
            <person name="Parker M.S."/>
            <person name="Rombauts S."/>
            <person name="Salamov A."/>
            <person name="Von Dassow P."/>
            <person name="Badger J.H."/>
            <person name="Coutinho P.M."/>
            <person name="Demir E."/>
            <person name="Dubchak I."/>
            <person name="Gentemann C."/>
            <person name="Eikrem W."/>
            <person name="Gready J.E."/>
            <person name="John U."/>
            <person name="Lanier W."/>
            <person name="Lindquist E.A."/>
            <person name="Lucas S."/>
            <person name="Mayer K.F."/>
            <person name="Moreau H."/>
            <person name="Not F."/>
            <person name="Otillar R."/>
            <person name="Panaud O."/>
            <person name="Pangilinan J."/>
            <person name="Paulsen I."/>
            <person name="Piegu B."/>
            <person name="Poliakov A."/>
            <person name="Robbens S."/>
            <person name="Schmutz J."/>
            <person name="Toulza E."/>
            <person name="Wyss T."/>
            <person name="Zelensky A."/>
            <person name="Zhou K."/>
            <person name="Armbrust E.V."/>
            <person name="Bhattacharya D."/>
            <person name="Goodenough U.W."/>
            <person name="Van de Peer Y."/>
            <person name="Grigoriev I.V."/>
        </authorList>
    </citation>
    <scope>NUCLEOTIDE SEQUENCE [LARGE SCALE GENOMIC DNA]</scope>
    <source>
        <strain evidence="2">RCC299 / NOUM17</strain>
    </source>
</reference>
<dbReference type="RefSeq" id="XP_002500755.1">
    <property type="nucleotide sequence ID" value="XM_002500709.1"/>
</dbReference>
<evidence type="ECO:0000313" key="1">
    <source>
        <dbReference type="EMBL" id="ACO62013.1"/>
    </source>
</evidence>
<gene>
    <name evidence="1" type="ORF">MICPUN_57444</name>
</gene>
<protein>
    <submittedName>
        <fullName evidence="1">Uncharacterized protein</fullName>
    </submittedName>
</protein>
<evidence type="ECO:0000313" key="2">
    <source>
        <dbReference type="Proteomes" id="UP000002009"/>
    </source>
</evidence>
<keyword evidence="2" id="KW-1185">Reference proteome</keyword>
<dbReference type="EMBL" id="CP001324">
    <property type="protein sequence ID" value="ACO62013.1"/>
    <property type="molecule type" value="Genomic_DNA"/>
</dbReference>
<sequence length="155" mass="16031">MSAVAFGANRVALKSGVRARPAARRTAVAVHAAHDSKGDKIRARLASASLAAALVLAPVAVAPMPAFAEGCQSSCEAECLKIAPGSKDYCASACSDECSAMKEEGKSDEEMTQTTGAFGSVREKGDFENLLDKMLDSQKVFFVGPSSAMKAQAGK</sequence>
<dbReference type="InParanoid" id="C1E316"/>
<dbReference type="KEGG" id="mis:MICPUN_57444"/>
<accession>C1E316</accession>
<dbReference type="OrthoDB" id="10559153at2759"/>
<proteinExistence type="predicted"/>
<dbReference type="AlphaFoldDB" id="C1E316"/>
<organism evidence="1 2">
    <name type="scientific">Micromonas commoda (strain RCC299 / NOUM17 / CCMP2709)</name>
    <name type="common">Picoplanktonic green alga</name>
    <dbReference type="NCBI Taxonomy" id="296587"/>
    <lineage>
        <taxon>Eukaryota</taxon>
        <taxon>Viridiplantae</taxon>
        <taxon>Chlorophyta</taxon>
        <taxon>Mamiellophyceae</taxon>
        <taxon>Mamiellales</taxon>
        <taxon>Mamiellaceae</taxon>
        <taxon>Micromonas</taxon>
    </lineage>
</organism>
<name>C1E316_MICCC</name>